<reference evidence="5" key="1">
    <citation type="submission" date="2019-08" db="EMBL/GenBank/DDBJ databases">
        <title>The genome of the North American firefly Photinus pyralis.</title>
        <authorList>
            <consortium name="Photinus pyralis genome working group"/>
            <person name="Fallon T.R."/>
            <person name="Sander Lower S.E."/>
            <person name="Weng J.-K."/>
        </authorList>
    </citation>
    <scope>NUCLEOTIDE SEQUENCE</scope>
    <source>
        <strain evidence="5">TRF0915ILg1</strain>
        <tissue evidence="5">Whole body</tissue>
    </source>
</reference>
<dbReference type="InterPro" id="IPR018114">
    <property type="entry name" value="TRYPSIN_HIS"/>
</dbReference>
<name>A0A8K0G8L9_IGNLU</name>
<keyword evidence="6" id="KW-1185">Reference proteome</keyword>
<dbReference type="GO" id="GO:0004252">
    <property type="term" value="F:serine-type endopeptidase activity"/>
    <property type="evidence" value="ECO:0007669"/>
    <property type="project" value="InterPro"/>
</dbReference>
<evidence type="ECO:0000256" key="3">
    <source>
        <dbReference type="SAM" id="Phobius"/>
    </source>
</evidence>
<protein>
    <recommendedName>
        <fullName evidence="4">Peptidase S1 domain-containing protein</fullName>
    </recommendedName>
</protein>
<dbReference type="InterPro" id="IPR001254">
    <property type="entry name" value="Trypsin_dom"/>
</dbReference>
<dbReference type="FunFam" id="2.40.10.10:FF:000068">
    <property type="entry name" value="transmembrane protease serine 2"/>
    <property type="match status" value="1"/>
</dbReference>
<comment type="caution">
    <text evidence="5">The sequence shown here is derived from an EMBL/GenBank/DDBJ whole genome shotgun (WGS) entry which is preliminary data.</text>
</comment>
<dbReference type="PANTHER" id="PTHR24256">
    <property type="entry name" value="TRYPTASE-RELATED"/>
    <property type="match status" value="1"/>
</dbReference>
<feature type="domain" description="Peptidase S1" evidence="4">
    <location>
        <begin position="3"/>
        <end position="208"/>
    </location>
</feature>
<dbReference type="PROSITE" id="PS00134">
    <property type="entry name" value="TRYPSIN_HIS"/>
    <property type="match status" value="1"/>
</dbReference>
<evidence type="ECO:0000256" key="2">
    <source>
        <dbReference type="ARBA" id="ARBA00024195"/>
    </source>
</evidence>
<dbReference type="PRINTS" id="PR00722">
    <property type="entry name" value="CHYMOTRYPSIN"/>
</dbReference>
<evidence type="ECO:0000313" key="5">
    <source>
        <dbReference type="EMBL" id="KAF2889801.1"/>
    </source>
</evidence>
<dbReference type="SUPFAM" id="SSF50494">
    <property type="entry name" value="Trypsin-like serine proteases"/>
    <property type="match status" value="1"/>
</dbReference>
<dbReference type="GO" id="GO:0006508">
    <property type="term" value="P:proteolysis"/>
    <property type="evidence" value="ECO:0007669"/>
    <property type="project" value="InterPro"/>
</dbReference>
<comment type="similarity">
    <text evidence="2">Belongs to the peptidase S1 family. CLIP subfamily.</text>
</comment>
<dbReference type="InterPro" id="IPR009003">
    <property type="entry name" value="Peptidase_S1_PA"/>
</dbReference>
<gene>
    <name evidence="5" type="ORF">ILUMI_16372</name>
</gene>
<keyword evidence="3" id="KW-1133">Transmembrane helix</keyword>
<dbReference type="SMART" id="SM00020">
    <property type="entry name" value="Tryp_SPc"/>
    <property type="match status" value="1"/>
</dbReference>
<feature type="transmembrane region" description="Helical" evidence="3">
    <location>
        <begin position="26"/>
        <end position="48"/>
    </location>
</feature>
<accession>A0A8K0G8L9</accession>
<keyword evidence="3" id="KW-0812">Transmembrane</keyword>
<dbReference type="AlphaFoldDB" id="A0A8K0G8L9"/>
<dbReference type="EMBL" id="VTPC01062378">
    <property type="protein sequence ID" value="KAF2889801.1"/>
    <property type="molecule type" value="Genomic_DNA"/>
</dbReference>
<dbReference type="PROSITE" id="PS50240">
    <property type="entry name" value="TRYPSIN_DOM"/>
    <property type="match status" value="1"/>
</dbReference>
<proteinExistence type="inferred from homology"/>
<keyword evidence="1" id="KW-1015">Disulfide bond</keyword>
<dbReference type="InterPro" id="IPR051487">
    <property type="entry name" value="Ser/Thr_Proteases_Immune/Dev"/>
</dbReference>
<evidence type="ECO:0000313" key="6">
    <source>
        <dbReference type="Proteomes" id="UP000801492"/>
    </source>
</evidence>
<evidence type="ECO:0000256" key="1">
    <source>
        <dbReference type="ARBA" id="ARBA00023157"/>
    </source>
</evidence>
<evidence type="ECO:0000259" key="4">
    <source>
        <dbReference type="PROSITE" id="PS50240"/>
    </source>
</evidence>
<keyword evidence="3" id="KW-0472">Membrane</keyword>
<dbReference type="CDD" id="cd00190">
    <property type="entry name" value="Tryp_SPc"/>
    <property type="match status" value="1"/>
</dbReference>
<sequence length="215" mass="23568">MRIVGGEETGINEFPSMAGLFDLKIILLYCGASIIAVKYALTAAHCLANRQVRNLALLVGDHNINTGADTDSAALYILDHLEIHPYYNSQNKENDIAIVKTKKIINFSRNVGPVCLPFRYSNYDFTGFTVTGLAFSGTTIFNTQICTYGNGKGSCQYDSGGPILWYDYSTRRLHLVGLISYGIGCASYLPGVNTRVTSYLAWIASVTSDAEYCIK</sequence>
<dbReference type="InterPro" id="IPR043504">
    <property type="entry name" value="Peptidase_S1_PA_chymotrypsin"/>
</dbReference>
<dbReference type="Gene3D" id="2.40.10.10">
    <property type="entry name" value="Trypsin-like serine proteases"/>
    <property type="match status" value="2"/>
</dbReference>
<dbReference type="OrthoDB" id="6380398at2759"/>
<organism evidence="5 6">
    <name type="scientific">Ignelater luminosus</name>
    <name type="common">Cucubano</name>
    <name type="synonym">Pyrophorus luminosus</name>
    <dbReference type="NCBI Taxonomy" id="2038154"/>
    <lineage>
        <taxon>Eukaryota</taxon>
        <taxon>Metazoa</taxon>
        <taxon>Ecdysozoa</taxon>
        <taxon>Arthropoda</taxon>
        <taxon>Hexapoda</taxon>
        <taxon>Insecta</taxon>
        <taxon>Pterygota</taxon>
        <taxon>Neoptera</taxon>
        <taxon>Endopterygota</taxon>
        <taxon>Coleoptera</taxon>
        <taxon>Polyphaga</taxon>
        <taxon>Elateriformia</taxon>
        <taxon>Elateroidea</taxon>
        <taxon>Elateridae</taxon>
        <taxon>Agrypninae</taxon>
        <taxon>Pyrophorini</taxon>
        <taxon>Ignelater</taxon>
    </lineage>
</organism>
<dbReference type="InterPro" id="IPR001314">
    <property type="entry name" value="Peptidase_S1A"/>
</dbReference>
<dbReference type="Pfam" id="PF00089">
    <property type="entry name" value="Trypsin"/>
    <property type="match status" value="2"/>
</dbReference>
<dbReference type="Proteomes" id="UP000801492">
    <property type="component" value="Unassembled WGS sequence"/>
</dbReference>